<dbReference type="Proteomes" id="UP000248021">
    <property type="component" value="Unassembled WGS sequence"/>
</dbReference>
<organism evidence="1 2">
    <name type="scientific">Chelatococcus asaccharovorans</name>
    <dbReference type="NCBI Taxonomy" id="28210"/>
    <lineage>
        <taxon>Bacteria</taxon>
        <taxon>Pseudomonadati</taxon>
        <taxon>Pseudomonadota</taxon>
        <taxon>Alphaproteobacteria</taxon>
        <taxon>Hyphomicrobiales</taxon>
        <taxon>Chelatococcaceae</taxon>
        <taxon>Chelatococcus</taxon>
    </lineage>
</organism>
<evidence type="ECO:0000313" key="2">
    <source>
        <dbReference type="Proteomes" id="UP000248021"/>
    </source>
</evidence>
<proteinExistence type="predicted"/>
<dbReference type="AlphaFoldDB" id="A0A2V3TTJ9"/>
<keyword evidence="2" id="KW-1185">Reference proteome</keyword>
<evidence type="ECO:0000313" key="1">
    <source>
        <dbReference type="EMBL" id="PXW51333.1"/>
    </source>
</evidence>
<gene>
    <name evidence="1" type="ORF">C7450_12015</name>
</gene>
<sequence>MGSKFADGRLWRPGGAAWPAPYAAPGSHIPFFFLQVVSTVFLGGTAALTPLEARGQALVLPGAQPPTPAGVKQEILREARPPAAARPQAARPATAPTTRAAVAHTVIGAPLFQGGNSGRLVIERVDDTSFAARLRVEGTQISDPGHACAVELGMSEPVALTYLGAPLGMPRYQLAAPICPVAFDVLEGAVLVANHEASCTFSAADCQGRIGGLWGPQAQALIAQAKDIERRRSREERNLRDKFRSLLKRLSGNELREAAAEQAGFSSEREMLCRDYAGEVSHGFCAERVTAARVVAVDARLAVTPEKKKAARP</sequence>
<protein>
    <submittedName>
        <fullName evidence="1">Uncharacterized protein</fullName>
    </submittedName>
</protein>
<comment type="caution">
    <text evidence="1">The sequence shown here is derived from an EMBL/GenBank/DDBJ whole genome shotgun (WGS) entry which is preliminary data.</text>
</comment>
<name>A0A2V3TTJ9_9HYPH</name>
<dbReference type="EMBL" id="QJJK01000020">
    <property type="protein sequence ID" value="PXW51333.1"/>
    <property type="molecule type" value="Genomic_DNA"/>
</dbReference>
<reference evidence="1 2" key="1">
    <citation type="submission" date="2018-05" db="EMBL/GenBank/DDBJ databases">
        <title>Genomic Encyclopedia of Type Strains, Phase IV (KMG-IV): sequencing the most valuable type-strain genomes for metagenomic binning, comparative biology and taxonomic classification.</title>
        <authorList>
            <person name="Goeker M."/>
        </authorList>
    </citation>
    <scope>NUCLEOTIDE SEQUENCE [LARGE SCALE GENOMIC DNA]</scope>
    <source>
        <strain evidence="1 2">DSM 6462</strain>
    </source>
</reference>
<accession>A0A2V3TTJ9</accession>